<evidence type="ECO:0008006" key="4">
    <source>
        <dbReference type="Google" id="ProtNLM"/>
    </source>
</evidence>
<evidence type="ECO:0000256" key="1">
    <source>
        <dbReference type="SAM" id="MobiDB-lite"/>
    </source>
</evidence>
<evidence type="ECO:0000313" key="3">
    <source>
        <dbReference type="Proteomes" id="UP000076609"/>
    </source>
</evidence>
<dbReference type="EMBL" id="LQQO01000001">
    <property type="protein sequence ID" value="KZE18487.1"/>
    <property type="molecule type" value="Genomic_DNA"/>
</dbReference>
<evidence type="ECO:0000313" key="2">
    <source>
        <dbReference type="EMBL" id="KZE18487.1"/>
    </source>
</evidence>
<reference evidence="3" key="1">
    <citation type="submission" date="2016-01" db="EMBL/GenBank/DDBJ databases">
        <title>Draft genome of Chromobacterium sp. F49.</title>
        <authorList>
            <person name="Hong K.W."/>
        </authorList>
    </citation>
    <scope>NUCLEOTIDE SEQUENCE [LARGE SCALE GENOMIC DNA]</scope>
    <source>
        <strain evidence="3">CN3</strain>
    </source>
</reference>
<name>A0ABR5YFP1_9SPHN</name>
<feature type="compositionally biased region" description="Acidic residues" evidence="1">
    <location>
        <begin position="1"/>
        <end position="16"/>
    </location>
</feature>
<gene>
    <name evidence="2" type="ORF">AVT10_00005</name>
</gene>
<accession>A0ABR5YFP1</accession>
<sequence>MPDDEPDTEDDPDAGEDFQPAPMRPGTFLVPLSRLGEWEHHPRRGSRFFGRHEKPLLLSAADPASMAEIVVLPAVDGIHPIVDGRFRWAAIREVNSGNEDVPVRCILFDGDEKAAVVAMCDTALGTIGVSAIEQAQALLSLTRTNGVGRTAIANHYPGLTVSKVSNMLIAAEIRAAFPALFDILHEPDRAPISYGVELNKVRKAMGNAFQAVLDRAADLAANGERCRPAEAFDFLQIDRVVDPDAPEPTAARPKPIVPIESEPILGHDDQPVGAYERLADNVDRIRLPDVSGMSLAEREIAADACIGQVLRHFGLAERD</sequence>
<dbReference type="Proteomes" id="UP000076609">
    <property type="component" value="Unassembled WGS sequence"/>
</dbReference>
<feature type="region of interest" description="Disordered" evidence="1">
    <location>
        <begin position="1"/>
        <end position="25"/>
    </location>
</feature>
<organism evidence="2 3">
    <name type="scientific">Sphingomonas hankookensis</name>
    <dbReference type="NCBI Taxonomy" id="563996"/>
    <lineage>
        <taxon>Bacteria</taxon>
        <taxon>Pseudomonadati</taxon>
        <taxon>Pseudomonadota</taxon>
        <taxon>Alphaproteobacteria</taxon>
        <taxon>Sphingomonadales</taxon>
        <taxon>Sphingomonadaceae</taxon>
        <taxon>Sphingomonas</taxon>
    </lineage>
</organism>
<keyword evidence="3" id="KW-1185">Reference proteome</keyword>
<dbReference type="RefSeq" id="WP_066686634.1">
    <property type="nucleotide sequence ID" value="NZ_LQQO01000001.1"/>
</dbReference>
<proteinExistence type="predicted"/>
<protein>
    <recommendedName>
        <fullName evidence="4">ParB/Sulfiredoxin domain-containing protein</fullName>
    </recommendedName>
</protein>
<comment type="caution">
    <text evidence="2">The sequence shown here is derived from an EMBL/GenBank/DDBJ whole genome shotgun (WGS) entry which is preliminary data.</text>
</comment>